<sequence>MEPTDSSQKSSSGLFSSAKLVAEAAQSTLRHDTDNLDKGKVTTAAADLLDAGQKYGKLDENKGIGSYVEKAEGYLRQYNPSKAPTAEKTQPPHQSHGDSEGGEEKKSEGGHGDYLKMAQGFLKTEESKPSSHESEGGEEKKAEGGYGGYLKMAEGFLKKN</sequence>
<comment type="caution">
    <text evidence="2">The sequence shown here is derived from an EMBL/GenBank/DDBJ whole genome shotgun (WGS) entry which is preliminary data.</text>
</comment>
<evidence type="ECO:0000256" key="1">
    <source>
        <dbReference type="SAM" id="MobiDB-lite"/>
    </source>
</evidence>
<keyword evidence="3" id="KW-1185">Reference proteome</keyword>
<evidence type="ECO:0008006" key="4">
    <source>
        <dbReference type="Google" id="ProtNLM"/>
    </source>
</evidence>
<proteinExistence type="predicted"/>
<dbReference type="Proteomes" id="UP001159364">
    <property type="component" value="Linkage Group LG01"/>
</dbReference>
<protein>
    <recommendedName>
        <fullName evidence="4">Nodulin-related protein 1</fullName>
    </recommendedName>
</protein>
<gene>
    <name evidence="2" type="ORF">K2173_017088</name>
</gene>
<dbReference type="AlphaFoldDB" id="A0AAV8U5P4"/>
<dbReference type="InterPro" id="IPR040294">
    <property type="entry name" value="Nodulin-rel_1/2"/>
</dbReference>
<dbReference type="EMBL" id="JAIWQS010000001">
    <property type="protein sequence ID" value="KAJ8774642.1"/>
    <property type="molecule type" value="Genomic_DNA"/>
</dbReference>
<feature type="compositionally biased region" description="Basic and acidic residues" evidence="1">
    <location>
        <begin position="123"/>
        <end position="143"/>
    </location>
</feature>
<dbReference type="GO" id="GO:0010115">
    <property type="term" value="P:regulation of abscisic acid biosynthetic process"/>
    <property type="evidence" value="ECO:0007669"/>
    <property type="project" value="InterPro"/>
</dbReference>
<dbReference type="PANTHER" id="PTHR35098:SF1">
    <property type="entry name" value="NODULIN-RELATED PROTEIN 2"/>
    <property type="match status" value="1"/>
</dbReference>
<evidence type="ECO:0000313" key="2">
    <source>
        <dbReference type="EMBL" id="KAJ8774642.1"/>
    </source>
</evidence>
<feature type="compositionally biased region" description="Basic and acidic residues" evidence="1">
    <location>
        <begin position="95"/>
        <end position="114"/>
    </location>
</feature>
<organism evidence="2 3">
    <name type="scientific">Erythroxylum novogranatense</name>
    <dbReference type="NCBI Taxonomy" id="1862640"/>
    <lineage>
        <taxon>Eukaryota</taxon>
        <taxon>Viridiplantae</taxon>
        <taxon>Streptophyta</taxon>
        <taxon>Embryophyta</taxon>
        <taxon>Tracheophyta</taxon>
        <taxon>Spermatophyta</taxon>
        <taxon>Magnoliopsida</taxon>
        <taxon>eudicotyledons</taxon>
        <taxon>Gunneridae</taxon>
        <taxon>Pentapetalae</taxon>
        <taxon>rosids</taxon>
        <taxon>fabids</taxon>
        <taxon>Malpighiales</taxon>
        <taxon>Erythroxylaceae</taxon>
        <taxon>Erythroxylum</taxon>
    </lineage>
</organism>
<feature type="compositionally biased region" description="Polar residues" evidence="1">
    <location>
        <begin position="78"/>
        <end position="93"/>
    </location>
</feature>
<accession>A0AAV8U5P4</accession>
<dbReference type="PANTHER" id="PTHR35098">
    <property type="entry name" value="EXPRESSED PROTEIN"/>
    <property type="match status" value="1"/>
</dbReference>
<reference evidence="2 3" key="1">
    <citation type="submission" date="2021-09" db="EMBL/GenBank/DDBJ databases">
        <title>Genomic insights and catalytic innovation underlie evolution of tropane alkaloids biosynthesis.</title>
        <authorList>
            <person name="Wang Y.-J."/>
            <person name="Tian T."/>
            <person name="Huang J.-P."/>
            <person name="Huang S.-X."/>
        </authorList>
    </citation>
    <scope>NUCLEOTIDE SEQUENCE [LARGE SCALE GENOMIC DNA]</scope>
    <source>
        <strain evidence="2">KIB-2018</strain>
        <tissue evidence="2">Leaf</tissue>
    </source>
</reference>
<feature type="region of interest" description="Disordered" evidence="1">
    <location>
        <begin position="75"/>
        <end position="148"/>
    </location>
</feature>
<dbReference type="GO" id="GO:0009408">
    <property type="term" value="P:response to heat"/>
    <property type="evidence" value="ECO:0007669"/>
    <property type="project" value="InterPro"/>
</dbReference>
<evidence type="ECO:0000313" key="3">
    <source>
        <dbReference type="Proteomes" id="UP001159364"/>
    </source>
</evidence>
<name>A0AAV8U5P4_9ROSI</name>